<proteinExistence type="predicted"/>
<protein>
    <recommendedName>
        <fullName evidence="2">Heterokaryon incompatibility domain-containing protein</fullName>
    </recommendedName>
</protein>
<sequence>MKFGLVQYWEQIPRTVQDAVKLVRLLGLRYLWVDSMCIVQDSQVDMQDQFPKMGQIYGNALLTIVAADGDDASTGLFNNSHTANRDGRQCVRYSKDLGLLICPPDLNTVLKETRWATRGWTFQEALLSKRLLAFVDQTVYFSCRSTTWSEQRKAHSETVPPPWNWAEAPSPYAKKFERPLTEWSRIASSLQIHYPNLQPWFVASMWQLLVKEYSTRTLSFELDVLAAIAGVQEVFGRIFPQDILYGMPLSIIQTALLWHPRTSLRRRKDGKKNLLPSWTWTAWIGEVDWQYDLNLVRIDVGSGIDLPMSEDEALIQLATRESESQASGLRCSTPQESAKGIRLWVVDQVKRSRSEIARTSYKSSEFRDASWPHYDQKRSVSYHLMMALRHEFAAEYERQTHEHHYKLKHSVHTRGSNTSRSRNIPDKRSNLSDCGTSVPDSWKLLCIRTQCQRFLVAPLESEALEGTNIITSFKHWHSYEYSDAGDCSEEVDDMRLYVVLDQQQVCCGAVLLSTQVYETLAVVNGYSLFIVISGPHYMAWFSSEPDQFDRERFDRADADYFEVMMISMKGGFAERVGVGRIYADAWNWTDGKLEEYTLI</sequence>
<dbReference type="InterPro" id="IPR010730">
    <property type="entry name" value="HET"/>
</dbReference>
<dbReference type="AlphaFoldDB" id="A0AA39QPT2"/>
<feature type="domain" description="Heterokaryon incompatibility" evidence="2">
    <location>
        <begin position="10"/>
        <end position="124"/>
    </location>
</feature>
<name>A0AA39QPT2_9LECA</name>
<organism evidence="3 4">
    <name type="scientific">Cladonia borealis</name>
    <dbReference type="NCBI Taxonomy" id="184061"/>
    <lineage>
        <taxon>Eukaryota</taxon>
        <taxon>Fungi</taxon>
        <taxon>Dikarya</taxon>
        <taxon>Ascomycota</taxon>
        <taxon>Pezizomycotina</taxon>
        <taxon>Lecanoromycetes</taxon>
        <taxon>OSLEUM clade</taxon>
        <taxon>Lecanoromycetidae</taxon>
        <taxon>Lecanorales</taxon>
        <taxon>Lecanorineae</taxon>
        <taxon>Cladoniaceae</taxon>
        <taxon>Cladonia</taxon>
    </lineage>
</organism>
<accession>A0AA39QPT2</accession>
<feature type="compositionally biased region" description="Polar residues" evidence="1">
    <location>
        <begin position="413"/>
        <end position="422"/>
    </location>
</feature>
<dbReference type="PANTHER" id="PTHR33112:SF16">
    <property type="entry name" value="HETEROKARYON INCOMPATIBILITY DOMAIN-CONTAINING PROTEIN"/>
    <property type="match status" value="1"/>
</dbReference>
<keyword evidence="4" id="KW-1185">Reference proteome</keyword>
<comment type="caution">
    <text evidence="3">The sequence shown here is derived from an EMBL/GenBank/DDBJ whole genome shotgun (WGS) entry which is preliminary data.</text>
</comment>
<dbReference type="EMBL" id="JAFEKC020000026">
    <property type="protein sequence ID" value="KAK0506898.1"/>
    <property type="molecule type" value="Genomic_DNA"/>
</dbReference>
<reference evidence="3" key="1">
    <citation type="submission" date="2023-03" db="EMBL/GenBank/DDBJ databases">
        <title>Complete genome of Cladonia borealis.</title>
        <authorList>
            <person name="Park H."/>
        </authorList>
    </citation>
    <scope>NUCLEOTIDE SEQUENCE</scope>
    <source>
        <strain evidence="3">ANT050790</strain>
    </source>
</reference>
<evidence type="ECO:0000259" key="2">
    <source>
        <dbReference type="Pfam" id="PF06985"/>
    </source>
</evidence>
<gene>
    <name evidence="3" type="ORF">JMJ35_010598</name>
</gene>
<dbReference type="Pfam" id="PF06985">
    <property type="entry name" value="HET"/>
    <property type="match status" value="1"/>
</dbReference>
<evidence type="ECO:0000256" key="1">
    <source>
        <dbReference type="SAM" id="MobiDB-lite"/>
    </source>
</evidence>
<evidence type="ECO:0000313" key="4">
    <source>
        <dbReference type="Proteomes" id="UP001166286"/>
    </source>
</evidence>
<dbReference type="PANTHER" id="PTHR33112">
    <property type="entry name" value="DOMAIN PROTEIN, PUTATIVE-RELATED"/>
    <property type="match status" value="1"/>
</dbReference>
<dbReference type="Proteomes" id="UP001166286">
    <property type="component" value="Unassembled WGS sequence"/>
</dbReference>
<evidence type="ECO:0000313" key="3">
    <source>
        <dbReference type="EMBL" id="KAK0506898.1"/>
    </source>
</evidence>
<feature type="region of interest" description="Disordered" evidence="1">
    <location>
        <begin position="407"/>
        <end position="430"/>
    </location>
</feature>